<sequence length="464" mass="52748">MTTPPTAVHHKGFLSLPDELLDPIFELAVSGMHDHEMYGGRHLTHNHKYRDGIALLAVCRRFRRVITPFLYRAFSINLGGDNLFYPTKIRTSNAVTKLISCLQDNRSLGQYCHKLELRAVLDGVPRKSELGLEENTGVSSTSYHVQTAISLVNSLPNTKFFSFQVSDSEPDLFWPVLFAAAKSMTGLETLHLYMNAGLHLVPVCQMLDDMPNLKALELSNVAPTYPRFPSSVMKTYLRTSSITSITLSGKLEQFSFQSWYHHVNWSGRRQAFDLTVMHVLLSHHKSTLRSIKISILSGAFGSFDVTDFPLLEELSISRWNTMVRWSDEDKWNGNNVAANNTYLKLLAPRLRKLCWHWTGVDQQCSESIEDFDQNDEDWLRGLVLAAVDRKIPLENIRVDFNPDSGFFSRRLCQVKVYPYDRIDRVAAEIKSTGIAIEYPTPWISKGYFEVGSPPRESSSPTPRI</sequence>
<name>A0AAN7AR60_9PEZI</name>
<dbReference type="AlphaFoldDB" id="A0AAN7AR60"/>
<reference evidence="1" key="2">
    <citation type="submission" date="2023-05" db="EMBL/GenBank/DDBJ databases">
        <authorList>
            <consortium name="Lawrence Berkeley National Laboratory"/>
            <person name="Steindorff A."/>
            <person name="Hensen N."/>
            <person name="Bonometti L."/>
            <person name="Westerberg I."/>
            <person name="Brannstrom I.O."/>
            <person name="Guillou S."/>
            <person name="Cros-Aarteil S."/>
            <person name="Calhoun S."/>
            <person name="Haridas S."/>
            <person name="Kuo A."/>
            <person name="Mondo S."/>
            <person name="Pangilinan J."/>
            <person name="Riley R."/>
            <person name="Labutti K."/>
            <person name="Andreopoulos B."/>
            <person name="Lipzen A."/>
            <person name="Chen C."/>
            <person name="Yanf M."/>
            <person name="Daum C."/>
            <person name="Ng V."/>
            <person name="Clum A."/>
            <person name="Ohm R."/>
            <person name="Martin F."/>
            <person name="Silar P."/>
            <person name="Natvig D."/>
            <person name="Lalanne C."/>
            <person name="Gautier V."/>
            <person name="Ament-Velasquez S.L."/>
            <person name="Kruys A."/>
            <person name="Hutchinson M.I."/>
            <person name="Powell A.J."/>
            <person name="Barry K."/>
            <person name="Miller A.N."/>
            <person name="Grigoriev I.V."/>
            <person name="Debuchy R."/>
            <person name="Gladieux P."/>
            <person name="Thoren M.H."/>
            <person name="Johannesson H."/>
        </authorList>
    </citation>
    <scope>NUCLEOTIDE SEQUENCE</scope>
    <source>
        <strain evidence="1">CBS 315.58</strain>
    </source>
</reference>
<evidence type="ECO:0000313" key="1">
    <source>
        <dbReference type="EMBL" id="KAK4198066.1"/>
    </source>
</evidence>
<dbReference type="EMBL" id="MU863952">
    <property type="protein sequence ID" value="KAK4198066.1"/>
    <property type="molecule type" value="Genomic_DNA"/>
</dbReference>
<proteinExistence type="predicted"/>
<organism evidence="1 2">
    <name type="scientific">Triangularia verruculosa</name>
    <dbReference type="NCBI Taxonomy" id="2587418"/>
    <lineage>
        <taxon>Eukaryota</taxon>
        <taxon>Fungi</taxon>
        <taxon>Dikarya</taxon>
        <taxon>Ascomycota</taxon>
        <taxon>Pezizomycotina</taxon>
        <taxon>Sordariomycetes</taxon>
        <taxon>Sordariomycetidae</taxon>
        <taxon>Sordariales</taxon>
        <taxon>Podosporaceae</taxon>
        <taxon>Triangularia</taxon>
    </lineage>
</organism>
<accession>A0AAN7AR60</accession>
<dbReference type="Gene3D" id="3.80.10.10">
    <property type="entry name" value="Ribonuclease Inhibitor"/>
    <property type="match status" value="1"/>
</dbReference>
<comment type="caution">
    <text evidence="1">The sequence shown here is derived from an EMBL/GenBank/DDBJ whole genome shotgun (WGS) entry which is preliminary data.</text>
</comment>
<dbReference type="Proteomes" id="UP001303160">
    <property type="component" value="Unassembled WGS sequence"/>
</dbReference>
<gene>
    <name evidence="1" type="ORF">QBC40DRAFT_267099</name>
</gene>
<evidence type="ECO:0000313" key="2">
    <source>
        <dbReference type="Proteomes" id="UP001303160"/>
    </source>
</evidence>
<protein>
    <recommendedName>
        <fullName evidence="3">F-box domain-containing protein</fullName>
    </recommendedName>
</protein>
<dbReference type="InterPro" id="IPR032675">
    <property type="entry name" value="LRR_dom_sf"/>
</dbReference>
<evidence type="ECO:0008006" key="3">
    <source>
        <dbReference type="Google" id="ProtNLM"/>
    </source>
</evidence>
<keyword evidence="2" id="KW-1185">Reference proteome</keyword>
<reference evidence="1" key="1">
    <citation type="journal article" date="2023" name="Mol. Phylogenet. Evol.">
        <title>Genome-scale phylogeny and comparative genomics of the fungal order Sordariales.</title>
        <authorList>
            <person name="Hensen N."/>
            <person name="Bonometti L."/>
            <person name="Westerberg I."/>
            <person name="Brannstrom I.O."/>
            <person name="Guillou S."/>
            <person name="Cros-Aarteil S."/>
            <person name="Calhoun S."/>
            <person name="Haridas S."/>
            <person name="Kuo A."/>
            <person name="Mondo S."/>
            <person name="Pangilinan J."/>
            <person name="Riley R."/>
            <person name="LaButti K."/>
            <person name="Andreopoulos B."/>
            <person name="Lipzen A."/>
            <person name="Chen C."/>
            <person name="Yan M."/>
            <person name="Daum C."/>
            <person name="Ng V."/>
            <person name="Clum A."/>
            <person name="Steindorff A."/>
            <person name="Ohm R.A."/>
            <person name="Martin F."/>
            <person name="Silar P."/>
            <person name="Natvig D.O."/>
            <person name="Lalanne C."/>
            <person name="Gautier V."/>
            <person name="Ament-Velasquez S.L."/>
            <person name="Kruys A."/>
            <person name="Hutchinson M.I."/>
            <person name="Powell A.J."/>
            <person name="Barry K."/>
            <person name="Miller A.N."/>
            <person name="Grigoriev I.V."/>
            <person name="Debuchy R."/>
            <person name="Gladieux P."/>
            <person name="Hiltunen Thoren M."/>
            <person name="Johannesson H."/>
        </authorList>
    </citation>
    <scope>NUCLEOTIDE SEQUENCE</scope>
    <source>
        <strain evidence="1">CBS 315.58</strain>
    </source>
</reference>